<evidence type="ECO:0000313" key="3">
    <source>
        <dbReference type="Proteomes" id="UP001143747"/>
    </source>
</evidence>
<sequence>MTNQTKRILAVLIVLLLCVTGATAAGEGTLSASDVADVALGESGVVTFTLTNDFDPKVGTLTYRVYYDETIATAASTETIVNGGVAPGTLNSGMTFTLSTTAGVDNNDADLFTVSFTSPKNDGSRMDVGIVASEAYDTTGMTDYLGDITIVNGTFTTKDEVAPVGTITTPTNVGKDFKITGTITDVGGMGSASAILDGTNYPLALTNSANGEYLYTADVSWPEFEDGITLTVNAVDAAGNVAEPLATKTINVKNIGFSDPSPADGSYINTEPSPVKVFMSQIDTTTVVMTLGGAVGPMVIDDVSFVSGYAIGDIGLHGDGLFWVNVTGTDTVAAEERFLNWTYTVDTSAPTLDVAITDSDGDGFIEANEVLNFDWTVSSPGLSGFKNVSVVEPSTGSVLLSNGNADSSATLTIPVGNRDLSFRAYDNAGNYAKYDFHLYNNYVVWVDSTKVGTIGGLDTEFTAAVDLDLTATSMVELYNGRSVFAPDIGTVTRQVKEVGQVTSDTYVTVDNRADATYAGTDTYQELWVYDPTDVIDFEITAPAITHASVMMFEANESYLNELIDSKSTSNIDYEQLIKQASYIFIDGGWTQISVEKDGSFIQEQAYGEALTVSGDITTTLKLAENQVDLSSGFRMSEDCVPFDATTTPDIGDYAIAAIAFDGDRIGGIAVMPVVVLESAEEGVLSATSIPLDGTFDASFSSDCKYFGVALYRDTVYDATATIDFANLNYDMVTLDLSAGGAATEKLWHNIYITPGAGKYAYVNADNSLTFDASGLEAGNYKAVLAGLSNSGTAQAFGVHDIAIGSSLNISNIIAQTGTTGASVTWTTNNAANSTVEYGLTSAYGYSVSDAQFVTRHTLGINGLTSNTVYHYRIISVDPSGNKVISSDSSFITKSSGSSGGGGGGGSYTSPVEVTTPSVKFTTLGYLQTDSNGIVQNPVLVSAADGLSSIYIGAGVKALDADGQPLDSVIIQGTDDVPSTGSFSFAGHAVELGPSGATFSPGIELTFQFTEEEWNNLGAGETFAIKWFNEGTGEWEAIPTTVDPINHTVVGVITHFSTFAVFKEIGEMPTSVATQAPTETPVPTETGNGAQTGGFPWVWFVVVIVMVAIIGAGYYYMQQQKK</sequence>
<accession>A0A9Q4KW74</accession>
<keyword evidence="1" id="KW-0812">Transmembrane</keyword>
<keyword evidence="1" id="KW-0472">Membrane</keyword>
<dbReference type="EMBL" id="JAKELO010000002">
    <property type="protein sequence ID" value="MDE4909015.1"/>
    <property type="molecule type" value="Genomic_DNA"/>
</dbReference>
<dbReference type="InterPro" id="IPR018247">
    <property type="entry name" value="EF_Hand_1_Ca_BS"/>
</dbReference>
<reference evidence="2" key="1">
    <citation type="submission" date="2022-01" db="EMBL/GenBank/DDBJ databases">
        <title>Draft genome of Methanogenium marinum DSM 15558.</title>
        <authorList>
            <person name="Chen S.-C."/>
            <person name="You Y.-T."/>
        </authorList>
    </citation>
    <scope>NUCLEOTIDE SEQUENCE</scope>
    <source>
        <strain evidence="2">DSM 15558</strain>
    </source>
</reference>
<name>A0A9Q4KW74_9EURY</name>
<dbReference type="GO" id="GO:0003993">
    <property type="term" value="F:acid phosphatase activity"/>
    <property type="evidence" value="ECO:0007669"/>
    <property type="project" value="InterPro"/>
</dbReference>
<dbReference type="AlphaFoldDB" id="A0A9Q4KW74"/>
<dbReference type="RefSeq" id="WP_274925622.1">
    <property type="nucleotide sequence ID" value="NZ_JAKELO010000002.1"/>
</dbReference>
<keyword evidence="1" id="KW-1133">Transmembrane helix</keyword>
<proteinExistence type="predicted"/>
<dbReference type="GO" id="GO:0046872">
    <property type="term" value="F:metal ion binding"/>
    <property type="evidence" value="ECO:0007669"/>
    <property type="project" value="InterPro"/>
</dbReference>
<dbReference type="Proteomes" id="UP001143747">
    <property type="component" value="Unassembled WGS sequence"/>
</dbReference>
<dbReference type="PROSITE" id="PS00018">
    <property type="entry name" value="EF_HAND_1"/>
    <property type="match status" value="1"/>
</dbReference>
<gene>
    <name evidence="2" type="ORF">L0665_10385</name>
</gene>
<organism evidence="2 3">
    <name type="scientific">Methanogenium marinum</name>
    <dbReference type="NCBI Taxonomy" id="348610"/>
    <lineage>
        <taxon>Archaea</taxon>
        <taxon>Methanobacteriati</taxon>
        <taxon>Methanobacteriota</taxon>
        <taxon>Stenosarchaea group</taxon>
        <taxon>Methanomicrobia</taxon>
        <taxon>Methanomicrobiales</taxon>
        <taxon>Methanomicrobiaceae</taxon>
        <taxon>Methanogenium</taxon>
    </lineage>
</organism>
<dbReference type="SUPFAM" id="SSF49363">
    <property type="entry name" value="Purple acid phosphatase, N-terminal domain"/>
    <property type="match status" value="1"/>
</dbReference>
<comment type="caution">
    <text evidence="2">The sequence shown here is derived from an EMBL/GenBank/DDBJ whole genome shotgun (WGS) entry which is preliminary data.</text>
</comment>
<protein>
    <submittedName>
        <fullName evidence="2">Fibronectin type III domain-containing protein</fullName>
    </submittedName>
</protein>
<evidence type="ECO:0000313" key="2">
    <source>
        <dbReference type="EMBL" id="MDE4909015.1"/>
    </source>
</evidence>
<feature type="transmembrane region" description="Helical" evidence="1">
    <location>
        <begin position="1096"/>
        <end position="1116"/>
    </location>
</feature>
<keyword evidence="3" id="KW-1185">Reference proteome</keyword>
<dbReference type="InterPro" id="IPR008963">
    <property type="entry name" value="Purple_acid_Pase-like_N"/>
</dbReference>
<evidence type="ECO:0000256" key="1">
    <source>
        <dbReference type="SAM" id="Phobius"/>
    </source>
</evidence>